<dbReference type="InterPro" id="IPR011053">
    <property type="entry name" value="Single_hybrid_motif"/>
</dbReference>
<dbReference type="InterPro" id="IPR045257">
    <property type="entry name" value="E2/Pdx1"/>
</dbReference>
<feature type="compositionally biased region" description="Pro residues" evidence="4">
    <location>
        <begin position="100"/>
        <end position="117"/>
    </location>
</feature>
<name>A0A0D3KBQ9_EMIH1</name>
<accession>A0A0D3KBQ9</accession>
<dbReference type="PANTHER" id="PTHR23151:SF90">
    <property type="entry name" value="DIHYDROLIPOYLLYSINE-RESIDUE ACETYLTRANSFERASE COMPONENT OF PYRUVATE DEHYDROGENASE COMPLEX, MITOCHONDRIAL-RELATED"/>
    <property type="match status" value="1"/>
</dbReference>
<keyword evidence="2 3" id="KW-0450">Lipoyl</keyword>
<dbReference type="PaxDb" id="2903-EOD33194"/>
<dbReference type="PANTHER" id="PTHR23151">
    <property type="entry name" value="DIHYDROLIPOAMIDE ACETYL/SUCCINYL-TRANSFERASE-RELATED"/>
    <property type="match status" value="1"/>
</dbReference>
<dbReference type="eggNOG" id="KOG0557">
    <property type="taxonomic scope" value="Eukaryota"/>
</dbReference>
<evidence type="ECO:0000313" key="7">
    <source>
        <dbReference type="EnsemblProtists" id="EOD33194"/>
    </source>
</evidence>
<dbReference type="Pfam" id="PF02817">
    <property type="entry name" value="E3_binding"/>
    <property type="match status" value="1"/>
</dbReference>
<dbReference type="GO" id="GO:0006086">
    <property type="term" value="P:pyruvate decarboxylation to acetyl-CoA"/>
    <property type="evidence" value="ECO:0007669"/>
    <property type="project" value="InterPro"/>
</dbReference>
<dbReference type="InterPro" id="IPR004167">
    <property type="entry name" value="PSBD"/>
</dbReference>
<feature type="domain" description="Lipoyl-binding" evidence="5">
    <location>
        <begin position="1"/>
        <end position="73"/>
    </location>
</feature>
<feature type="domain" description="Peripheral subunit-binding (PSBD)" evidence="6">
    <location>
        <begin position="133"/>
        <end position="170"/>
    </location>
</feature>
<comment type="similarity">
    <text evidence="1 3">Belongs to the 2-oxoacid dehydrogenase family.</text>
</comment>
<evidence type="ECO:0000259" key="5">
    <source>
        <dbReference type="PROSITE" id="PS50968"/>
    </source>
</evidence>
<evidence type="ECO:0000256" key="1">
    <source>
        <dbReference type="ARBA" id="ARBA00007317"/>
    </source>
</evidence>
<keyword evidence="3" id="KW-0808">Transferase</keyword>
<dbReference type="SUPFAM" id="SSF47005">
    <property type="entry name" value="Peripheral subunit-binding domain of 2-oxo acid dehydrogenase complex"/>
    <property type="match status" value="1"/>
</dbReference>
<dbReference type="InterPro" id="IPR000089">
    <property type="entry name" value="Biotin_lipoyl"/>
</dbReference>
<evidence type="ECO:0000256" key="4">
    <source>
        <dbReference type="SAM" id="MobiDB-lite"/>
    </source>
</evidence>
<dbReference type="GO" id="GO:0016746">
    <property type="term" value="F:acyltransferase activity"/>
    <property type="evidence" value="ECO:0007669"/>
    <property type="project" value="UniProtKB-KW"/>
</dbReference>
<dbReference type="InterPro" id="IPR001078">
    <property type="entry name" value="2-oxoacid_DH_actylTfrase"/>
</dbReference>
<feature type="region of interest" description="Disordered" evidence="4">
    <location>
        <begin position="90"/>
        <end position="120"/>
    </location>
</feature>
<dbReference type="InterPro" id="IPR036625">
    <property type="entry name" value="E3-bd_dom_sf"/>
</dbReference>
<evidence type="ECO:0000259" key="6">
    <source>
        <dbReference type="PROSITE" id="PS51826"/>
    </source>
</evidence>
<dbReference type="Gene3D" id="2.40.50.100">
    <property type="match status" value="1"/>
</dbReference>
<proteinExistence type="inferred from homology"/>
<keyword evidence="8" id="KW-1185">Reference proteome</keyword>
<dbReference type="Pfam" id="PF00198">
    <property type="entry name" value="2-oxoacid_dh"/>
    <property type="match status" value="1"/>
</dbReference>
<dbReference type="Gene3D" id="4.10.320.10">
    <property type="entry name" value="E3-binding domain"/>
    <property type="match status" value="1"/>
</dbReference>
<protein>
    <recommendedName>
        <fullName evidence="3">Dihydrolipoamide acetyltransferase component of pyruvate dehydrogenase complex</fullName>
        <ecNumber evidence="3">2.3.1.-</ecNumber>
    </recommendedName>
</protein>
<comment type="cofactor">
    <cofactor evidence="3">
        <name>(R)-lipoate</name>
        <dbReference type="ChEBI" id="CHEBI:83088"/>
    </cofactor>
</comment>
<dbReference type="Proteomes" id="UP000013827">
    <property type="component" value="Unassembled WGS sequence"/>
</dbReference>
<dbReference type="STRING" id="2903.R1FIQ4"/>
<dbReference type="FunFam" id="2.40.50.100:FF:000010">
    <property type="entry name" value="Acetyltransferase component of pyruvate dehydrogenase complex"/>
    <property type="match status" value="1"/>
</dbReference>
<keyword evidence="3" id="KW-0012">Acyltransferase</keyword>
<dbReference type="KEGG" id="ehx:EMIHUDRAFT_309512"/>
<dbReference type="GO" id="GO:0045254">
    <property type="term" value="C:pyruvate dehydrogenase complex"/>
    <property type="evidence" value="ECO:0007669"/>
    <property type="project" value="InterPro"/>
</dbReference>
<dbReference type="Gene3D" id="3.30.559.10">
    <property type="entry name" value="Chloramphenicol acetyltransferase-like domain"/>
    <property type="match status" value="1"/>
</dbReference>
<dbReference type="EC" id="2.3.1.-" evidence="3"/>
<dbReference type="SUPFAM" id="SSF52777">
    <property type="entry name" value="CoA-dependent acyltransferases"/>
    <property type="match status" value="1"/>
</dbReference>
<reference evidence="8" key="1">
    <citation type="journal article" date="2013" name="Nature">
        <title>Pan genome of the phytoplankton Emiliania underpins its global distribution.</title>
        <authorList>
            <person name="Read B.A."/>
            <person name="Kegel J."/>
            <person name="Klute M.J."/>
            <person name="Kuo A."/>
            <person name="Lefebvre S.C."/>
            <person name="Maumus F."/>
            <person name="Mayer C."/>
            <person name="Miller J."/>
            <person name="Monier A."/>
            <person name="Salamov A."/>
            <person name="Young J."/>
            <person name="Aguilar M."/>
            <person name="Claverie J.M."/>
            <person name="Frickenhaus S."/>
            <person name="Gonzalez K."/>
            <person name="Herman E.K."/>
            <person name="Lin Y.C."/>
            <person name="Napier J."/>
            <person name="Ogata H."/>
            <person name="Sarno A.F."/>
            <person name="Shmutz J."/>
            <person name="Schroeder D."/>
            <person name="de Vargas C."/>
            <person name="Verret F."/>
            <person name="von Dassow P."/>
            <person name="Valentin K."/>
            <person name="Van de Peer Y."/>
            <person name="Wheeler G."/>
            <person name="Dacks J.B."/>
            <person name="Delwiche C.F."/>
            <person name="Dyhrman S.T."/>
            <person name="Glockner G."/>
            <person name="John U."/>
            <person name="Richards T."/>
            <person name="Worden A.Z."/>
            <person name="Zhang X."/>
            <person name="Grigoriev I.V."/>
            <person name="Allen A.E."/>
            <person name="Bidle K."/>
            <person name="Borodovsky M."/>
            <person name="Bowler C."/>
            <person name="Brownlee C."/>
            <person name="Cock J.M."/>
            <person name="Elias M."/>
            <person name="Gladyshev V.N."/>
            <person name="Groth M."/>
            <person name="Guda C."/>
            <person name="Hadaegh A."/>
            <person name="Iglesias-Rodriguez M.D."/>
            <person name="Jenkins J."/>
            <person name="Jones B.M."/>
            <person name="Lawson T."/>
            <person name="Leese F."/>
            <person name="Lindquist E."/>
            <person name="Lobanov A."/>
            <person name="Lomsadze A."/>
            <person name="Malik S.B."/>
            <person name="Marsh M.E."/>
            <person name="Mackinder L."/>
            <person name="Mock T."/>
            <person name="Mueller-Roeber B."/>
            <person name="Pagarete A."/>
            <person name="Parker M."/>
            <person name="Probert I."/>
            <person name="Quesneville H."/>
            <person name="Raines C."/>
            <person name="Rensing S.A."/>
            <person name="Riano-Pachon D.M."/>
            <person name="Richier S."/>
            <person name="Rokitta S."/>
            <person name="Shiraiwa Y."/>
            <person name="Soanes D.M."/>
            <person name="van der Giezen M."/>
            <person name="Wahlund T.M."/>
            <person name="Williams B."/>
            <person name="Wilson W."/>
            <person name="Wolfe G."/>
            <person name="Wurch L.L."/>
        </authorList>
    </citation>
    <scope>NUCLEOTIDE SEQUENCE</scope>
</reference>
<dbReference type="PROSITE" id="PS50968">
    <property type="entry name" value="BIOTINYL_LIPOYL"/>
    <property type="match status" value="1"/>
</dbReference>
<evidence type="ECO:0000256" key="3">
    <source>
        <dbReference type="RuleBase" id="RU003423"/>
    </source>
</evidence>
<organism evidence="7 8">
    <name type="scientific">Emiliania huxleyi (strain CCMP1516)</name>
    <dbReference type="NCBI Taxonomy" id="280463"/>
    <lineage>
        <taxon>Eukaryota</taxon>
        <taxon>Haptista</taxon>
        <taxon>Haptophyta</taxon>
        <taxon>Prymnesiophyceae</taxon>
        <taxon>Isochrysidales</taxon>
        <taxon>Noelaerhabdaceae</taxon>
        <taxon>Emiliania</taxon>
    </lineage>
</organism>
<dbReference type="OMA" id="TMEFESF"/>
<dbReference type="Pfam" id="PF00364">
    <property type="entry name" value="Biotin_lipoyl"/>
    <property type="match status" value="1"/>
</dbReference>
<dbReference type="SUPFAM" id="SSF51230">
    <property type="entry name" value="Single hybrid motif"/>
    <property type="match status" value="1"/>
</dbReference>
<dbReference type="CDD" id="cd06849">
    <property type="entry name" value="lipoyl_domain"/>
    <property type="match status" value="1"/>
</dbReference>
<dbReference type="AlphaFoldDB" id="A0A0D3KBQ9"/>
<dbReference type="EnsemblProtists" id="EOD33194">
    <property type="protein sequence ID" value="EOD33194"/>
    <property type="gene ID" value="EMIHUDRAFT_309512"/>
</dbReference>
<evidence type="ECO:0000256" key="2">
    <source>
        <dbReference type="ARBA" id="ARBA00022823"/>
    </source>
</evidence>
<evidence type="ECO:0000313" key="8">
    <source>
        <dbReference type="Proteomes" id="UP000013827"/>
    </source>
</evidence>
<dbReference type="InterPro" id="IPR023213">
    <property type="entry name" value="CAT-like_dom_sf"/>
</dbReference>
<dbReference type="PROSITE" id="PS51826">
    <property type="entry name" value="PSBD"/>
    <property type="match status" value="1"/>
</dbReference>
<dbReference type="RefSeq" id="XP_005785623.1">
    <property type="nucleotide sequence ID" value="XM_005785566.1"/>
</dbReference>
<dbReference type="GeneID" id="17278465"/>
<dbReference type="HOGENOM" id="CLU_016733_10_2_1"/>
<reference evidence="7" key="2">
    <citation type="submission" date="2024-10" db="UniProtKB">
        <authorList>
            <consortium name="EnsemblProtists"/>
        </authorList>
    </citation>
    <scope>IDENTIFICATION</scope>
</reference>
<sequence>MPALSPTMTQGNLVTWKKKEGDSIEAGDVIAEVETDKATVDYEAVDDGILAKILVPEGTEDVLVGTSVAVVVDEAGDVGAFADYVPSSSTGNKAELAPAKPAPAPAPAAAAPPPPPAGVVAAAAPRAAGAPVPASPLAKRMAAQMGIPLAALKGTGPGGRVIAADVKEPSAEEATTAKGAAPGAAVVPAGAEYIDLPNSNIRKVTAKNMVKNKNENPHYYVMMEIEMGALMGALEAKISVNDYVIKAAALALKEVPACNSSYTDEYIRERCQYSAADISVAVNTDRGLLTPIVFGAASSRWVFEDMWKAPTNAGYCEQTLAGLAKENKLKPEQFLGGTFTISNLGSMGVKQFTAIINAPQACILAVGGADVKVVPDGKGGFTTKSVMVVSLSSDHRVVDGMIAAQFLKSFKKYMENPLLLLLSAP</sequence>